<dbReference type="CDD" id="cd09917">
    <property type="entry name" value="F-box_SF"/>
    <property type="match status" value="1"/>
</dbReference>
<dbReference type="InParanoid" id="A0A2N3N8E1"/>
<dbReference type="AlphaFoldDB" id="A0A2N3N8E1"/>
<dbReference type="InterPro" id="IPR001810">
    <property type="entry name" value="F-box_dom"/>
</dbReference>
<dbReference type="InterPro" id="IPR036047">
    <property type="entry name" value="F-box-like_dom_sf"/>
</dbReference>
<dbReference type="SMART" id="SM00256">
    <property type="entry name" value="FBOX"/>
    <property type="match status" value="1"/>
</dbReference>
<dbReference type="Pfam" id="PF00646">
    <property type="entry name" value="F-box"/>
    <property type="match status" value="1"/>
</dbReference>
<feature type="compositionally biased region" description="Polar residues" evidence="1">
    <location>
        <begin position="172"/>
        <end position="184"/>
    </location>
</feature>
<dbReference type="Gene3D" id="1.20.1280.50">
    <property type="match status" value="1"/>
</dbReference>
<name>A0A2N3N8E1_9PEZI</name>
<feature type="domain" description="F-box" evidence="2">
    <location>
        <begin position="58"/>
        <end position="109"/>
    </location>
</feature>
<dbReference type="PROSITE" id="PS50181">
    <property type="entry name" value="FBOX"/>
    <property type="match status" value="1"/>
</dbReference>
<keyword evidence="4" id="KW-1185">Reference proteome</keyword>
<feature type="region of interest" description="Disordered" evidence="1">
    <location>
        <begin position="25"/>
        <end position="61"/>
    </location>
</feature>
<accession>A0A2N3N8E1</accession>
<gene>
    <name evidence="3" type="ORF">jhhlp_004717</name>
</gene>
<organism evidence="3 4">
    <name type="scientific">Lomentospora prolificans</name>
    <dbReference type="NCBI Taxonomy" id="41688"/>
    <lineage>
        <taxon>Eukaryota</taxon>
        <taxon>Fungi</taxon>
        <taxon>Dikarya</taxon>
        <taxon>Ascomycota</taxon>
        <taxon>Pezizomycotina</taxon>
        <taxon>Sordariomycetes</taxon>
        <taxon>Hypocreomycetidae</taxon>
        <taxon>Microascales</taxon>
        <taxon>Microascaceae</taxon>
        <taxon>Lomentospora</taxon>
    </lineage>
</organism>
<reference evidence="3 4" key="1">
    <citation type="journal article" date="2017" name="G3 (Bethesda)">
        <title>First Draft Genome Sequence of the Pathogenic Fungus Lomentospora prolificans (Formerly Scedosporium prolificans).</title>
        <authorList>
            <person name="Luo R."/>
            <person name="Zimin A."/>
            <person name="Workman R."/>
            <person name="Fan Y."/>
            <person name="Pertea G."/>
            <person name="Grossman N."/>
            <person name="Wear M.P."/>
            <person name="Jia B."/>
            <person name="Miller H."/>
            <person name="Casadevall A."/>
            <person name="Timp W."/>
            <person name="Zhang S.X."/>
            <person name="Salzberg S.L."/>
        </authorList>
    </citation>
    <scope>NUCLEOTIDE SEQUENCE [LARGE SCALE GENOMIC DNA]</scope>
    <source>
        <strain evidence="3 4">JHH-5317</strain>
    </source>
</reference>
<evidence type="ECO:0000313" key="3">
    <source>
        <dbReference type="EMBL" id="PKS08664.1"/>
    </source>
</evidence>
<dbReference type="Proteomes" id="UP000233524">
    <property type="component" value="Unassembled WGS sequence"/>
</dbReference>
<sequence>MSAAVIMPAPSIAMHSFPAPLAQLPSLKTSPSQPSSPQTSLSLRSGALSLSGSPSSPRFSFERLPPELQREIFSYLDYQSLIALSCVNSYLHRTVNPQTAPIEDKFAFVMRAENYFPKHFPVVVQGQERPGNFACYICFRVREPVHFDAEQPHSIYVNERGEKVRSLPKATPNDNSNGGPASSTTHRLVTLRRFCIECGVRHGLHAPGDSIFTKLRQELWG</sequence>
<feature type="region of interest" description="Disordered" evidence="1">
    <location>
        <begin position="162"/>
        <end position="184"/>
    </location>
</feature>
<evidence type="ECO:0000256" key="1">
    <source>
        <dbReference type="SAM" id="MobiDB-lite"/>
    </source>
</evidence>
<protein>
    <recommendedName>
        <fullName evidence="2">F-box domain-containing protein</fullName>
    </recommendedName>
</protein>
<evidence type="ECO:0000313" key="4">
    <source>
        <dbReference type="Proteomes" id="UP000233524"/>
    </source>
</evidence>
<dbReference type="VEuPathDB" id="FungiDB:jhhlp_004717"/>
<dbReference type="EMBL" id="NLAX01000094">
    <property type="protein sequence ID" value="PKS08664.1"/>
    <property type="molecule type" value="Genomic_DNA"/>
</dbReference>
<proteinExistence type="predicted"/>
<dbReference type="OrthoDB" id="5232052at2759"/>
<dbReference type="SUPFAM" id="SSF81383">
    <property type="entry name" value="F-box domain"/>
    <property type="match status" value="1"/>
</dbReference>
<feature type="compositionally biased region" description="Low complexity" evidence="1">
    <location>
        <begin position="25"/>
        <end position="59"/>
    </location>
</feature>
<evidence type="ECO:0000259" key="2">
    <source>
        <dbReference type="PROSITE" id="PS50181"/>
    </source>
</evidence>
<comment type="caution">
    <text evidence="3">The sequence shown here is derived from an EMBL/GenBank/DDBJ whole genome shotgun (WGS) entry which is preliminary data.</text>
</comment>